<evidence type="ECO:0000256" key="5">
    <source>
        <dbReference type="ARBA" id="ARBA00022692"/>
    </source>
</evidence>
<sequence>MAKKWLSVKLIIIAIGLILAILLGICLGSVPISLSEIMESLTTSEYTVKKAIILDIRLPRVWMAVLVGANLSASGALLQAVMRNPLADPGITGVSAGASLVAIIILLLFPTYVVLVPIGAFIGGMIACGIVYILAWKNGQIEPIRIVLAGVAVNAILGGATGLLSLLNSDKIQGVMLWTNGSLAKVSWPDIKIMTIYTIIGILLALVCIRIANVLQLGDDVAKNLGYNVNRTRIFISVVAVFLAGISVAFVGIIGFVGLVVPHIVRLLFGSDYKWLLPVSMLMGGAVLVAADTLARMIAAPIELPVGTMMAMLGGPFFLYLLRRGNRR</sequence>
<evidence type="ECO:0000313" key="10">
    <source>
        <dbReference type="Proteomes" id="UP000683246"/>
    </source>
</evidence>
<dbReference type="EMBL" id="CP058649">
    <property type="protein sequence ID" value="QUI22420.1"/>
    <property type="molecule type" value="Genomic_DNA"/>
</dbReference>
<dbReference type="PANTHER" id="PTHR30472:SF68">
    <property type="entry name" value="FERRICHROME TRANSPORT SYSTEM PERMEASE PROTEIN FHUB"/>
    <property type="match status" value="1"/>
</dbReference>
<feature type="transmembrane region" description="Helical" evidence="8">
    <location>
        <begin position="146"/>
        <end position="167"/>
    </location>
</feature>
<evidence type="ECO:0000256" key="1">
    <source>
        <dbReference type="ARBA" id="ARBA00004651"/>
    </source>
</evidence>
<dbReference type="Pfam" id="PF01032">
    <property type="entry name" value="FecCD"/>
    <property type="match status" value="1"/>
</dbReference>
<keyword evidence="7 8" id="KW-0472">Membrane</keyword>
<proteinExistence type="inferred from homology"/>
<feature type="transmembrane region" description="Helical" evidence="8">
    <location>
        <begin position="234"/>
        <end position="261"/>
    </location>
</feature>
<dbReference type="GO" id="GO:0005886">
    <property type="term" value="C:plasma membrane"/>
    <property type="evidence" value="ECO:0007669"/>
    <property type="project" value="UniProtKB-SubCell"/>
</dbReference>
<feature type="transmembrane region" description="Helical" evidence="8">
    <location>
        <begin position="302"/>
        <end position="322"/>
    </location>
</feature>
<evidence type="ECO:0000256" key="3">
    <source>
        <dbReference type="ARBA" id="ARBA00022448"/>
    </source>
</evidence>
<dbReference type="InterPro" id="IPR037294">
    <property type="entry name" value="ABC_BtuC-like"/>
</dbReference>
<feature type="transmembrane region" description="Helical" evidence="8">
    <location>
        <begin position="273"/>
        <end position="295"/>
    </location>
</feature>
<feature type="transmembrane region" description="Helical" evidence="8">
    <location>
        <begin position="61"/>
        <end position="78"/>
    </location>
</feature>
<evidence type="ECO:0000313" key="9">
    <source>
        <dbReference type="EMBL" id="QUI22420.1"/>
    </source>
</evidence>
<evidence type="ECO:0000256" key="8">
    <source>
        <dbReference type="SAM" id="Phobius"/>
    </source>
</evidence>
<keyword evidence="5 8" id="KW-0812">Transmembrane</keyword>
<gene>
    <name evidence="9" type="ORF">HZI73_08945</name>
</gene>
<dbReference type="RefSeq" id="WP_212697905.1">
    <property type="nucleotide sequence ID" value="NZ_CP058649.1"/>
</dbReference>
<keyword evidence="10" id="KW-1185">Reference proteome</keyword>
<dbReference type="AlphaFoldDB" id="A0A8J8SG61"/>
<keyword evidence="4" id="KW-1003">Cell membrane</keyword>
<evidence type="ECO:0000256" key="2">
    <source>
        <dbReference type="ARBA" id="ARBA00007935"/>
    </source>
</evidence>
<dbReference type="GO" id="GO:0022857">
    <property type="term" value="F:transmembrane transporter activity"/>
    <property type="evidence" value="ECO:0007669"/>
    <property type="project" value="InterPro"/>
</dbReference>
<reference evidence="9" key="1">
    <citation type="submission" date="2020-07" db="EMBL/GenBank/DDBJ databases">
        <title>Vallitalea pronyensis genome.</title>
        <authorList>
            <person name="Postec A."/>
        </authorList>
    </citation>
    <scope>NUCLEOTIDE SEQUENCE</scope>
    <source>
        <strain evidence="9">FatNI3</strain>
    </source>
</reference>
<dbReference type="InterPro" id="IPR000522">
    <property type="entry name" value="ABC_transptr_permease_BtuC"/>
</dbReference>
<feature type="transmembrane region" description="Helical" evidence="8">
    <location>
        <begin position="193"/>
        <end position="213"/>
    </location>
</feature>
<protein>
    <submittedName>
        <fullName evidence="9">Iron ABC transporter permease</fullName>
    </submittedName>
</protein>
<dbReference type="PANTHER" id="PTHR30472">
    <property type="entry name" value="FERRIC ENTEROBACTIN TRANSPORT SYSTEM PERMEASE PROTEIN"/>
    <property type="match status" value="1"/>
</dbReference>
<comment type="subcellular location">
    <subcellularLocation>
        <location evidence="1">Cell membrane</location>
        <topology evidence="1">Multi-pass membrane protein</topology>
    </subcellularLocation>
</comment>
<evidence type="ECO:0000256" key="4">
    <source>
        <dbReference type="ARBA" id="ARBA00022475"/>
    </source>
</evidence>
<dbReference type="KEGG" id="vpy:HZI73_08945"/>
<dbReference type="Proteomes" id="UP000683246">
    <property type="component" value="Chromosome"/>
</dbReference>
<feature type="transmembrane region" description="Helical" evidence="8">
    <location>
        <begin position="115"/>
        <end position="134"/>
    </location>
</feature>
<evidence type="ECO:0000256" key="7">
    <source>
        <dbReference type="ARBA" id="ARBA00023136"/>
    </source>
</evidence>
<evidence type="ECO:0000256" key="6">
    <source>
        <dbReference type="ARBA" id="ARBA00022989"/>
    </source>
</evidence>
<dbReference type="FunFam" id="1.10.3470.10:FF:000001">
    <property type="entry name" value="Vitamin B12 ABC transporter permease BtuC"/>
    <property type="match status" value="1"/>
</dbReference>
<dbReference type="Gene3D" id="1.10.3470.10">
    <property type="entry name" value="ABC transporter involved in vitamin B12 uptake, BtuC"/>
    <property type="match status" value="1"/>
</dbReference>
<comment type="similarity">
    <text evidence="2">Belongs to the binding-protein-dependent transport system permease family. FecCD subfamily.</text>
</comment>
<accession>A0A8J8SG61</accession>
<dbReference type="CDD" id="cd06550">
    <property type="entry name" value="TM_ABC_iron-siderophores_like"/>
    <property type="match status" value="1"/>
</dbReference>
<organism evidence="9 10">
    <name type="scientific">Vallitalea pronyensis</name>
    <dbReference type="NCBI Taxonomy" id="1348613"/>
    <lineage>
        <taxon>Bacteria</taxon>
        <taxon>Bacillati</taxon>
        <taxon>Bacillota</taxon>
        <taxon>Clostridia</taxon>
        <taxon>Lachnospirales</taxon>
        <taxon>Vallitaleaceae</taxon>
        <taxon>Vallitalea</taxon>
    </lineage>
</organism>
<keyword evidence="3" id="KW-0813">Transport</keyword>
<feature type="transmembrane region" description="Helical" evidence="8">
    <location>
        <begin position="90"/>
        <end position="109"/>
    </location>
</feature>
<dbReference type="GO" id="GO:0033214">
    <property type="term" value="P:siderophore-iron import into cell"/>
    <property type="evidence" value="ECO:0007669"/>
    <property type="project" value="TreeGrafter"/>
</dbReference>
<name>A0A8J8SG61_9FIRM</name>
<keyword evidence="6 8" id="KW-1133">Transmembrane helix</keyword>
<dbReference type="SUPFAM" id="SSF81345">
    <property type="entry name" value="ABC transporter involved in vitamin B12 uptake, BtuC"/>
    <property type="match status" value="1"/>
</dbReference>